<dbReference type="EMBL" id="JAVRRD010000008">
    <property type="protein sequence ID" value="KAK5056193.1"/>
    <property type="molecule type" value="Genomic_DNA"/>
</dbReference>
<dbReference type="PANTHER" id="PTHR15157:SF13">
    <property type="entry name" value="AUTOPHAGY-RELATED PROTEIN 14"/>
    <property type="match status" value="1"/>
</dbReference>
<dbReference type="GO" id="GO:0035493">
    <property type="term" value="P:SNARE complex assembly"/>
    <property type="evidence" value="ECO:0007669"/>
    <property type="project" value="TreeGrafter"/>
</dbReference>
<evidence type="ECO:0000256" key="5">
    <source>
        <dbReference type="SAM" id="MobiDB-lite"/>
    </source>
</evidence>
<evidence type="ECO:0000256" key="3">
    <source>
        <dbReference type="ARBA" id="ARBA00023054"/>
    </source>
</evidence>
<evidence type="ECO:0000256" key="1">
    <source>
        <dbReference type="ARBA" id="ARBA00009574"/>
    </source>
</evidence>
<protein>
    <recommendedName>
        <fullName evidence="2">Autophagy-related protein 14</fullName>
    </recommendedName>
</protein>
<organism evidence="6 7">
    <name type="scientific">Exophiala bonariae</name>
    <dbReference type="NCBI Taxonomy" id="1690606"/>
    <lineage>
        <taxon>Eukaryota</taxon>
        <taxon>Fungi</taxon>
        <taxon>Dikarya</taxon>
        <taxon>Ascomycota</taxon>
        <taxon>Pezizomycotina</taxon>
        <taxon>Eurotiomycetes</taxon>
        <taxon>Chaetothyriomycetidae</taxon>
        <taxon>Chaetothyriales</taxon>
        <taxon>Herpotrichiellaceae</taxon>
        <taxon>Exophiala</taxon>
    </lineage>
</organism>
<name>A0AAV9NEU7_9EURO</name>
<sequence length="587" mass="65964">MGSHHPLGYPSSPKSVDSNNPSPSQVPLDAKIKGHLITEYEIENRDLSGDSYILINTNPIPEMDCFTCKKLSEKEDGLTCVSCTRNVINPLRIELTKVLLQKEELAKKVDHIIDPDNNPAPDEDTKRLAVLLRERHLRKIEAEQEQAEEGRVRELLAERQQELEDLKARRDKLKSHNTQRKNDLAKTKKEVLSAKKQQLKEMNEKLAQDKLKAEALHTKTIEAKATLCREVASLKRLRHGKKKLKDGTIKELYFVSGLVLPDLRQINNMRCTELTAVLGNTAFILYLCTYYIGIKLPSEITVPHRDYPLTTIMTPAQSYLGQDIPFPGSGSALGSVPASPSATRSDTASLPRPRPLFIGSDDYTESVAQFAKKDPVAFSFFLEGIALLAYNVAWFSRSQGFLQGTDSWEDICDTGRILYEILVAPPQSPAIMRVMSQRDLQDRRSRNSSSSTRQDSPSGSTGRLGAGSHTSMHDFYTRSELSKATRNWRFNNYKMIADPLKKQLLNEMNNAEWEVLNQDEWDDGGEKMDEAVFIKTRAMDGAAYDDARSIMTTTTNKLAGMEIAGDETRDKGKGKSGWTKVKSREKP</sequence>
<dbReference type="GO" id="GO:0000323">
    <property type="term" value="C:lytic vacuole"/>
    <property type="evidence" value="ECO:0007669"/>
    <property type="project" value="TreeGrafter"/>
</dbReference>
<feature type="compositionally biased region" description="Polar residues" evidence="5">
    <location>
        <begin position="12"/>
        <end position="25"/>
    </location>
</feature>
<comment type="caution">
    <text evidence="6">The sequence shown here is derived from an EMBL/GenBank/DDBJ whole genome shotgun (WGS) entry which is preliminary data.</text>
</comment>
<feature type="region of interest" description="Disordered" evidence="5">
    <location>
        <begin position="332"/>
        <end position="352"/>
    </location>
</feature>
<dbReference type="Pfam" id="PF10186">
    <property type="entry name" value="ATG14"/>
    <property type="match status" value="1"/>
</dbReference>
<evidence type="ECO:0000256" key="2">
    <source>
        <dbReference type="ARBA" id="ARBA00013807"/>
    </source>
</evidence>
<dbReference type="GO" id="GO:0000149">
    <property type="term" value="F:SNARE binding"/>
    <property type="evidence" value="ECO:0007669"/>
    <property type="project" value="TreeGrafter"/>
</dbReference>
<feature type="region of interest" description="Disordered" evidence="5">
    <location>
        <begin position="436"/>
        <end position="470"/>
    </location>
</feature>
<feature type="coiled-coil region" evidence="4">
    <location>
        <begin position="156"/>
        <end position="219"/>
    </location>
</feature>
<keyword evidence="3 4" id="KW-0175">Coiled coil</keyword>
<dbReference type="GO" id="GO:0032991">
    <property type="term" value="C:protein-containing complex"/>
    <property type="evidence" value="ECO:0007669"/>
    <property type="project" value="UniProtKB-ARBA"/>
</dbReference>
<proteinExistence type="inferred from homology"/>
<feature type="region of interest" description="Disordered" evidence="5">
    <location>
        <begin position="1"/>
        <end position="28"/>
    </location>
</feature>
<feature type="compositionally biased region" description="Low complexity" evidence="5">
    <location>
        <begin position="447"/>
        <end position="460"/>
    </location>
</feature>
<dbReference type="InterPro" id="IPR018791">
    <property type="entry name" value="UV_resistance/autophagy_Atg14"/>
</dbReference>
<dbReference type="GeneID" id="89980888"/>
<feature type="compositionally biased region" description="Polar residues" evidence="5">
    <location>
        <begin position="338"/>
        <end position="348"/>
    </location>
</feature>
<evidence type="ECO:0000313" key="6">
    <source>
        <dbReference type="EMBL" id="KAK5056193.1"/>
    </source>
</evidence>
<dbReference type="GO" id="GO:0005768">
    <property type="term" value="C:endosome"/>
    <property type="evidence" value="ECO:0007669"/>
    <property type="project" value="TreeGrafter"/>
</dbReference>
<evidence type="ECO:0000313" key="7">
    <source>
        <dbReference type="Proteomes" id="UP001358417"/>
    </source>
</evidence>
<reference evidence="6 7" key="1">
    <citation type="submission" date="2023-08" db="EMBL/GenBank/DDBJ databases">
        <title>Black Yeasts Isolated from many extreme environments.</title>
        <authorList>
            <person name="Coleine C."/>
            <person name="Stajich J.E."/>
            <person name="Selbmann L."/>
        </authorList>
    </citation>
    <scope>NUCLEOTIDE SEQUENCE [LARGE SCALE GENOMIC DNA]</scope>
    <source>
        <strain evidence="6 7">CCFEE 5792</strain>
    </source>
</reference>
<comment type="similarity">
    <text evidence="1">Belongs to the ATG14 family.</text>
</comment>
<feature type="region of interest" description="Disordered" evidence="5">
    <location>
        <begin position="562"/>
        <end position="587"/>
    </location>
</feature>
<dbReference type="RefSeq" id="XP_064708163.1">
    <property type="nucleotide sequence ID" value="XM_064856263.1"/>
</dbReference>
<dbReference type="PANTHER" id="PTHR15157">
    <property type="entry name" value="UV RADIATION RESISTANCE-ASSOCIATED GENE PROTEIN"/>
    <property type="match status" value="1"/>
</dbReference>
<evidence type="ECO:0000256" key="4">
    <source>
        <dbReference type="SAM" id="Coils"/>
    </source>
</evidence>
<keyword evidence="7" id="KW-1185">Reference proteome</keyword>
<gene>
    <name evidence="6" type="ORF">LTR84_012746</name>
</gene>
<dbReference type="Proteomes" id="UP001358417">
    <property type="component" value="Unassembled WGS sequence"/>
</dbReference>
<dbReference type="AlphaFoldDB" id="A0AAV9NEU7"/>
<accession>A0AAV9NEU7</accession>